<evidence type="ECO:0000313" key="4">
    <source>
        <dbReference type="Proteomes" id="UP000006253"/>
    </source>
</evidence>
<comment type="caution">
    <text evidence="3">The sequence shown here is derived from an EMBL/GenBank/DDBJ whole genome shotgun (WGS) entry which is preliminary data.</text>
</comment>
<dbReference type="InterPro" id="IPR036291">
    <property type="entry name" value="NAD(P)-bd_dom_sf"/>
</dbReference>
<proteinExistence type="predicted"/>
<protein>
    <submittedName>
        <fullName evidence="3">3-beta hydroxysteroid dehydrogenase/isomerase family protein</fullName>
    </submittedName>
</protein>
<dbReference type="SUPFAM" id="SSF51735">
    <property type="entry name" value="NAD(P)-binding Rossmann-fold domains"/>
    <property type="match status" value="1"/>
</dbReference>
<dbReference type="Proteomes" id="UP000006253">
    <property type="component" value="Unassembled WGS sequence"/>
</dbReference>
<dbReference type="InterPro" id="IPR001509">
    <property type="entry name" value="Epimerase_deHydtase"/>
</dbReference>
<dbReference type="AlphaFoldDB" id="A0A0E2AWY1"/>
<dbReference type="Pfam" id="PF01370">
    <property type="entry name" value="Epimerase"/>
    <property type="match status" value="1"/>
</dbReference>
<feature type="domain" description="NAD-dependent epimerase/dehydratase" evidence="2">
    <location>
        <begin position="10"/>
        <end position="256"/>
    </location>
</feature>
<sequence>MKEIDRTKPVLVAGGAGYIASWIVRYLLEDGISVRATVRNKSDSKKIFHLLKLAELYPGKLELYEADLLKEGSFLDAIQDKGGVELILHTASPFFIDGIKDAKKELVEPAVFGTKNVLESANVSPSVKRVVLTSSVAAIMGDNVEALSIPNRRFSEEHWNKTSSLTHQPYPYSKTLAEKEAWKIADLQSKWDLITINPSFVMGPSVSERTDGTSVNFMISMINGKFAPGVPDMRIGFVDVRDVAKAHILAGFTPSAKGRHIVSAVTMKFVEVANMIREKYGNRFPTPKNSLPKFLTYLIGPFFGLSWAYISHNVGIDFELDHSYSKKDLGLNYRPISETFTEHIEQILSSGMLSKKNSEHSIV</sequence>
<evidence type="ECO:0000313" key="3">
    <source>
        <dbReference type="EMBL" id="EKO13404.1"/>
    </source>
</evidence>
<organism evidence="3 4">
    <name type="scientific">Leptospira kirschneri str. H1</name>
    <dbReference type="NCBI Taxonomy" id="1049966"/>
    <lineage>
        <taxon>Bacteria</taxon>
        <taxon>Pseudomonadati</taxon>
        <taxon>Spirochaetota</taxon>
        <taxon>Spirochaetia</taxon>
        <taxon>Leptospirales</taxon>
        <taxon>Leptospiraceae</taxon>
        <taxon>Leptospira</taxon>
    </lineage>
</organism>
<dbReference type="PANTHER" id="PTHR10366">
    <property type="entry name" value="NAD DEPENDENT EPIMERASE/DEHYDRATASE"/>
    <property type="match status" value="1"/>
</dbReference>
<dbReference type="GO" id="GO:0016616">
    <property type="term" value="F:oxidoreductase activity, acting on the CH-OH group of donors, NAD or NADP as acceptor"/>
    <property type="evidence" value="ECO:0007669"/>
    <property type="project" value="TreeGrafter"/>
</dbReference>
<dbReference type="InterPro" id="IPR050425">
    <property type="entry name" value="NAD(P)_dehydrat-like"/>
</dbReference>
<dbReference type="GO" id="GO:0016853">
    <property type="term" value="F:isomerase activity"/>
    <property type="evidence" value="ECO:0007669"/>
    <property type="project" value="UniProtKB-KW"/>
</dbReference>
<dbReference type="PANTHER" id="PTHR10366:SF812">
    <property type="entry name" value="VPS9 DOMAIN-CONTAINING PROTEIN"/>
    <property type="match status" value="1"/>
</dbReference>
<dbReference type="Gene3D" id="3.40.50.720">
    <property type="entry name" value="NAD(P)-binding Rossmann-like Domain"/>
    <property type="match status" value="1"/>
</dbReference>
<keyword evidence="1" id="KW-0560">Oxidoreductase</keyword>
<dbReference type="CDD" id="cd05227">
    <property type="entry name" value="AR_SDR_e"/>
    <property type="match status" value="1"/>
</dbReference>
<evidence type="ECO:0000256" key="1">
    <source>
        <dbReference type="ARBA" id="ARBA00023002"/>
    </source>
</evidence>
<evidence type="ECO:0000259" key="2">
    <source>
        <dbReference type="Pfam" id="PF01370"/>
    </source>
</evidence>
<name>A0A0E2AWY1_9LEPT</name>
<keyword evidence="3" id="KW-0413">Isomerase</keyword>
<gene>
    <name evidence="3" type="ORF">LEP1GSC081_2098</name>
</gene>
<dbReference type="FunFam" id="3.40.50.720:FF:000085">
    <property type="entry name" value="Dihydroflavonol reductase"/>
    <property type="match status" value="1"/>
</dbReference>
<dbReference type="EMBL" id="AHMY02000074">
    <property type="protein sequence ID" value="EKO13404.1"/>
    <property type="molecule type" value="Genomic_DNA"/>
</dbReference>
<accession>A0A0E2AWY1</accession>
<dbReference type="RefSeq" id="WP_004767258.1">
    <property type="nucleotide sequence ID" value="NZ_AHMY02000074.1"/>
</dbReference>
<reference evidence="3 4" key="1">
    <citation type="submission" date="2012-10" db="EMBL/GenBank/DDBJ databases">
        <authorList>
            <person name="Harkins D.M."/>
            <person name="Durkin A.S."/>
            <person name="Brinkac L.M."/>
            <person name="Selengut J.D."/>
            <person name="Sanka R."/>
            <person name="DePew J."/>
            <person name="Purushe J."/>
            <person name="Peacock S.J."/>
            <person name="Thaipadungpanit J."/>
            <person name="Wuthiekanun V.W."/>
            <person name="Day N.P."/>
            <person name="Vinetz J.M."/>
            <person name="Sutton G.G."/>
            <person name="Nelson W.C."/>
            <person name="Fouts D.E."/>
        </authorList>
    </citation>
    <scope>NUCLEOTIDE SEQUENCE [LARGE SCALE GENOMIC DNA]</scope>
    <source>
        <strain evidence="3 4">H1</strain>
    </source>
</reference>